<dbReference type="SUPFAM" id="SSF53850">
    <property type="entry name" value="Periplasmic binding protein-like II"/>
    <property type="match status" value="1"/>
</dbReference>
<comment type="caution">
    <text evidence="6">The sequence shown here is derived from an EMBL/GenBank/DDBJ whole genome shotgun (WGS) entry which is preliminary data.</text>
</comment>
<dbReference type="PROSITE" id="PS51318">
    <property type="entry name" value="TAT"/>
    <property type="match status" value="1"/>
</dbReference>
<evidence type="ECO:0000256" key="5">
    <source>
        <dbReference type="ARBA" id="ARBA00023288"/>
    </source>
</evidence>
<protein>
    <submittedName>
        <fullName evidence="6">ABC transporter substrate-binding protein</fullName>
    </submittedName>
</protein>
<evidence type="ECO:0000256" key="4">
    <source>
        <dbReference type="ARBA" id="ARBA00023139"/>
    </source>
</evidence>
<name>A0A917W3G3_9ACTN</name>
<dbReference type="PANTHER" id="PTHR43649">
    <property type="entry name" value="ARABINOSE-BINDING PROTEIN-RELATED"/>
    <property type="match status" value="1"/>
</dbReference>
<evidence type="ECO:0000256" key="3">
    <source>
        <dbReference type="ARBA" id="ARBA00023136"/>
    </source>
</evidence>
<dbReference type="Proteomes" id="UP000613840">
    <property type="component" value="Unassembled WGS sequence"/>
</dbReference>
<sequence>MSLTRRSLLALTGAGAVGGLLAGCAGNLPKINTSAASFGRNGSGQVEVWCRAATQTGIQVIVDNFHRSQDRIRVRVTAVPDAQFVTKLATAIRGGRVPDLVDFDDINSMPFIYRGAFANLTDPISKLPNSQDLSPGHLNLATVKGRTYAMPFLADNSVLFCNTELFEKAGLDVDESTKSLETLLEAARKISKLGNGIYGWSYPGNSEGALGFTVQPHIWAANTDLIKGDLGAQSGNVAGNGAVRATLEFVHSLWAEKLVPPLSYADDASHWGSDYLAGKIGIFPASYGAVVPAASKDMIAKTTIRLIPGPTGGRRFFDGGDNLCMLNGAPNASAAWEFLAFCVTPSQQQHLPEGGYAPIRSDAATPAFRKQFPLAVPTLDNIKLGYAPKTLAYNLIYNQSDGPWLAMFRRAAFQGQVEAAMEEAQKGYDRIFAEAQA</sequence>
<accession>A0A917W3G3</accession>
<evidence type="ECO:0000313" key="7">
    <source>
        <dbReference type="Proteomes" id="UP000613840"/>
    </source>
</evidence>
<dbReference type="PROSITE" id="PS51257">
    <property type="entry name" value="PROKAR_LIPOPROTEIN"/>
    <property type="match status" value="1"/>
</dbReference>
<dbReference type="InterPro" id="IPR006059">
    <property type="entry name" value="SBP"/>
</dbReference>
<organism evidence="6 7">
    <name type="scientific">Microlunatus endophyticus</name>
    <dbReference type="NCBI Taxonomy" id="1716077"/>
    <lineage>
        <taxon>Bacteria</taxon>
        <taxon>Bacillati</taxon>
        <taxon>Actinomycetota</taxon>
        <taxon>Actinomycetes</taxon>
        <taxon>Propionibacteriales</taxon>
        <taxon>Propionibacteriaceae</taxon>
        <taxon>Microlunatus</taxon>
    </lineage>
</organism>
<reference evidence="6" key="2">
    <citation type="submission" date="2020-09" db="EMBL/GenBank/DDBJ databases">
        <authorList>
            <person name="Sun Q."/>
            <person name="Zhou Y."/>
        </authorList>
    </citation>
    <scope>NUCLEOTIDE SEQUENCE</scope>
    <source>
        <strain evidence="6">CGMCC 4.7306</strain>
    </source>
</reference>
<reference evidence="6" key="1">
    <citation type="journal article" date="2014" name="Int. J. Syst. Evol. Microbiol.">
        <title>Complete genome sequence of Corynebacterium casei LMG S-19264T (=DSM 44701T), isolated from a smear-ripened cheese.</title>
        <authorList>
            <consortium name="US DOE Joint Genome Institute (JGI-PGF)"/>
            <person name="Walter F."/>
            <person name="Albersmeier A."/>
            <person name="Kalinowski J."/>
            <person name="Ruckert C."/>
        </authorList>
    </citation>
    <scope>NUCLEOTIDE SEQUENCE</scope>
    <source>
        <strain evidence="6">CGMCC 4.7306</strain>
    </source>
</reference>
<keyword evidence="5" id="KW-0449">Lipoprotein</keyword>
<dbReference type="InterPro" id="IPR006311">
    <property type="entry name" value="TAT_signal"/>
</dbReference>
<gene>
    <name evidence="6" type="ORF">GCM10011575_15540</name>
</gene>
<keyword evidence="1" id="KW-1003">Cell membrane</keyword>
<proteinExistence type="predicted"/>
<dbReference type="CDD" id="cd13585">
    <property type="entry name" value="PBP2_TMBP_like"/>
    <property type="match status" value="1"/>
</dbReference>
<dbReference type="PANTHER" id="PTHR43649:SF33">
    <property type="entry name" value="POLYGALACTURONAN_RHAMNOGALACTURONAN-BINDING PROTEIN YTCQ"/>
    <property type="match status" value="1"/>
</dbReference>
<dbReference type="Gene3D" id="3.40.190.10">
    <property type="entry name" value="Periplasmic binding protein-like II"/>
    <property type="match status" value="1"/>
</dbReference>
<evidence type="ECO:0000256" key="2">
    <source>
        <dbReference type="ARBA" id="ARBA00022729"/>
    </source>
</evidence>
<dbReference type="AlphaFoldDB" id="A0A917W3G3"/>
<dbReference type="Pfam" id="PF13416">
    <property type="entry name" value="SBP_bac_8"/>
    <property type="match status" value="1"/>
</dbReference>
<dbReference type="EMBL" id="BMMZ01000003">
    <property type="protein sequence ID" value="GGL58101.1"/>
    <property type="molecule type" value="Genomic_DNA"/>
</dbReference>
<evidence type="ECO:0000256" key="1">
    <source>
        <dbReference type="ARBA" id="ARBA00022475"/>
    </source>
</evidence>
<keyword evidence="7" id="KW-1185">Reference proteome</keyword>
<keyword evidence="2" id="KW-0732">Signal</keyword>
<keyword evidence="4" id="KW-0564">Palmitate</keyword>
<dbReference type="RefSeq" id="WP_188894624.1">
    <property type="nucleotide sequence ID" value="NZ_BMMZ01000003.1"/>
</dbReference>
<keyword evidence="3" id="KW-0472">Membrane</keyword>
<dbReference type="InterPro" id="IPR050490">
    <property type="entry name" value="Bact_solute-bd_prot1"/>
</dbReference>
<evidence type="ECO:0000313" key="6">
    <source>
        <dbReference type="EMBL" id="GGL58101.1"/>
    </source>
</evidence>